<reference evidence="1 2" key="1">
    <citation type="submission" date="2023-08" db="EMBL/GenBank/DDBJ databases">
        <title>A Necator americanus chromosomal reference genome.</title>
        <authorList>
            <person name="Ilik V."/>
            <person name="Petrzelkova K.J."/>
            <person name="Pardy F."/>
            <person name="Fuh T."/>
            <person name="Niatou-Singa F.S."/>
            <person name="Gouil Q."/>
            <person name="Baker L."/>
            <person name="Ritchie M.E."/>
            <person name="Jex A.R."/>
            <person name="Gazzola D."/>
            <person name="Li H."/>
            <person name="Toshio Fujiwara R."/>
            <person name="Zhan B."/>
            <person name="Aroian R.V."/>
            <person name="Pafco B."/>
            <person name="Schwarz E.M."/>
        </authorList>
    </citation>
    <scope>NUCLEOTIDE SEQUENCE [LARGE SCALE GENOMIC DNA]</scope>
    <source>
        <strain evidence="1 2">Aroian</strain>
        <tissue evidence="1">Whole animal</tissue>
    </source>
</reference>
<sequence length="70" mass="7791">MFLSAAHGIKYFKLGKMTNSDACAALLLGFTRCSVRVLSGYANQVPKKPFARREHPAVHSIPQSFIQHMD</sequence>
<protein>
    <submittedName>
        <fullName evidence="1">Uncharacterized protein</fullName>
    </submittedName>
</protein>
<organism evidence="1 2">
    <name type="scientific">Necator americanus</name>
    <name type="common">Human hookworm</name>
    <dbReference type="NCBI Taxonomy" id="51031"/>
    <lineage>
        <taxon>Eukaryota</taxon>
        <taxon>Metazoa</taxon>
        <taxon>Ecdysozoa</taxon>
        <taxon>Nematoda</taxon>
        <taxon>Chromadorea</taxon>
        <taxon>Rhabditida</taxon>
        <taxon>Rhabditina</taxon>
        <taxon>Rhabditomorpha</taxon>
        <taxon>Strongyloidea</taxon>
        <taxon>Ancylostomatidae</taxon>
        <taxon>Bunostominae</taxon>
        <taxon>Necator</taxon>
    </lineage>
</organism>
<accession>A0ABR1DDF4</accession>
<evidence type="ECO:0000313" key="2">
    <source>
        <dbReference type="Proteomes" id="UP001303046"/>
    </source>
</evidence>
<dbReference type="EMBL" id="JAVFWL010000004">
    <property type="protein sequence ID" value="KAK6748362.1"/>
    <property type="molecule type" value="Genomic_DNA"/>
</dbReference>
<keyword evidence="2" id="KW-1185">Reference proteome</keyword>
<gene>
    <name evidence="1" type="primary">Necator_chrIV.g14450</name>
    <name evidence="1" type="ORF">RB195_001156</name>
</gene>
<evidence type="ECO:0000313" key="1">
    <source>
        <dbReference type="EMBL" id="KAK6748362.1"/>
    </source>
</evidence>
<dbReference type="Proteomes" id="UP001303046">
    <property type="component" value="Unassembled WGS sequence"/>
</dbReference>
<name>A0ABR1DDF4_NECAM</name>
<proteinExistence type="predicted"/>
<comment type="caution">
    <text evidence="1">The sequence shown here is derived from an EMBL/GenBank/DDBJ whole genome shotgun (WGS) entry which is preliminary data.</text>
</comment>